<keyword evidence="1" id="KW-0812">Transmembrane</keyword>
<dbReference type="AlphaFoldDB" id="A0A840F2K5"/>
<accession>A0A840F2K5</accession>
<keyword evidence="1" id="KW-0472">Membrane</keyword>
<dbReference type="EMBL" id="JACIFP010000001">
    <property type="protein sequence ID" value="MBB4136864.1"/>
    <property type="molecule type" value="Genomic_DNA"/>
</dbReference>
<evidence type="ECO:0000313" key="2">
    <source>
        <dbReference type="EMBL" id="MBB4136864.1"/>
    </source>
</evidence>
<feature type="transmembrane region" description="Helical" evidence="1">
    <location>
        <begin position="27"/>
        <end position="44"/>
    </location>
</feature>
<evidence type="ECO:0000313" key="3">
    <source>
        <dbReference type="Proteomes" id="UP000551501"/>
    </source>
</evidence>
<gene>
    <name evidence="2" type="ORF">BKA16_003416</name>
</gene>
<feature type="transmembrane region" description="Helical" evidence="1">
    <location>
        <begin position="50"/>
        <end position="69"/>
    </location>
</feature>
<comment type="caution">
    <text evidence="2">The sequence shown here is derived from an EMBL/GenBank/DDBJ whole genome shotgun (WGS) entry which is preliminary data.</text>
</comment>
<name>A0A840F2K5_9ACTN</name>
<dbReference type="Proteomes" id="UP000551501">
    <property type="component" value="Unassembled WGS sequence"/>
</dbReference>
<keyword evidence="1" id="KW-1133">Transmembrane helix</keyword>
<evidence type="ECO:0000256" key="1">
    <source>
        <dbReference type="SAM" id="Phobius"/>
    </source>
</evidence>
<proteinExistence type="predicted"/>
<dbReference type="RefSeq" id="WP_183371790.1">
    <property type="nucleotide sequence ID" value="NZ_BAABHL010000126.1"/>
</dbReference>
<sequence length="89" mass="9468">MTTLIQHGSRELPTVDVAGVRWPLHKLAAVAAGMLMVVGILAFGGSAVMAAWAAAAVSLAVWWGGFAWCRSQWKHGASEYAVACRSQDR</sequence>
<protein>
    <submittedName>
        <fullName evidence="2">Flp pilus assembly protein TadB</fullName>
    </submittedName>
</protein>
<organism evidence="2 3">
    <name type="scientific">Gordonia humi</name>
    <dbReference type="NCBI Taxonomy" id="686429"/>
    <lineage>
        <taxon>Bacteria</taxon>
        <taxon>Bacillati</taxon>
        <taxon>Actinomycetota</taxon>
        <taxon>Actinomycetes</taxon>
        <taxon>Mycobacteriales</taxon>
        <taxon>Gordoniaceae</taxon>
        <taxon>Gordonia</taxon>
    </lineage>
</organism>
<reference evidence="2 3" key="1">
    <citation type="submission" date="2020-08" db="EMBL/GenBank/DDBJ databases">
        <title>Sequencing the genomes of 1000 actinobacteria strains.</title>
        <authorList>
            <person name="Klenk H.-P."/>
        </authorList>
    </citation>
    <scope>NUCLEOTIDE SEQUENCE [LARGE SCALE GENOMIC DNA]</scope>
    <source>
        <strain evidence="2 3">DSM 45298</strain>
    </source>
</reference>
<keyword evidence="3" id="KW-1185">Reference proteome</keyword>